<dbReference type="EC" id="2.7.13.3" evidence="2"/>
<organism evidence="9 10">
    <name type="scientific">Cytobacillus firmus</name>
    <name type="common">Bacillus firmus</name>
    <dbReference type="NCBI Taxonomy" id="1399"/>
    <lineage>
        <taxon>Bacteria</taxon>
        <taxon>Bacillati</taxon>
        <taxon>Bacillota</taxon>
        <taxon>Bacilli</taxon>
        <taxon>Bacillales</taxon>
        <taxon>Bacillaceae</taxon>
        <taxon>Cytobacillus</taxon>
    </lineage>
</organism>
<accession>A0A366JKY7</accession>
<dbReference type="Gene3D" id="3.30.450.40">
    <property type="match status" value="1"/>
</dbReference>
<feature type="transmembrane region" description="Helical" evidence="6">
    <location>
        <begin position="74"/>
        <end position="99"/>
    </location>
</feature>
<evidence type="ECO:0000256" key="6">
    <source>
        <dbReference type="SAM" id="Phobius"/>
    </source>
</evidence>
<proteinExistence type="predicted"/>
<evidence type="ECO:0000259" key="8">
    <source>
        <dbReference type="Pfam" id="PF07730"/>
    </source>
</evidence>
<keyword evidence="10" id="KW-1185">Reference proteome</keyword>
<keyword evidence="4" id="KW-0418">Kinase</keyword>
<feature type="transmembrane region" description="Helical" evidence="6">
    <location>
        <begin position="15"/>
        <end position="34"/>
    </location>
</feature>
<keyword evidence="5" id="KW-0902">Two-component regulatory system</keyword>
<keyword evidence="6" id="KW-0812">Transmembrane</keyword>
<reference evidence="9 10" key="1">
    <citation type="submission" date="2018-06" db="EMBL/GenBank/DDBJ databases">
        <title>Freshwater and sediment microbial communities from various areas in North America, analyzing microbe dynamics in response to fracking.</title>
        <authorList>
            <person name="Lamendella R."/>
        </authorList>
    </citation>
    <scope>NUCLEOTIDE SEQUENCE [LARGE SCALE GENOMIC DNA]</scope>
    <source>
        <strain evidence="9 10">14_TX</strain>
    </source>
</reference>
<feature type="transmembrane region" description="Helical" evidence="6">
    <location>
        <begin position="186"/>
        <end position="203"/>
    </location>
</feature>
<comment type="caution">
    <text evidence="9">The sequence shown here is derived from an EMBL/GenBank/DDBJ whole genome shotgun (WGS) entry which is preliminary data.</text>
</comment>
<feature type="transmembrane region" description="Helical" evidence="6">
    <location>
        <begin position="106"/>
        <end position="127"/>
    </location>
</feature>
<dbReference type="Pfam" id="PF07730">
    <property type="entry name" value="HisKA_3"/>
    <property type="match status" value="1"/>
</dbReference>
<evidence type="ECO:0000313" key="9">
    <source>
        <dbReference type="EMBL" id="RBP87596.1"/>
    </source>
</evidence>
<dbReference type="InterPro" id="IPR011712">
    <property type="entry name" value="Sig_transdc_His_kin_sub3_dim/P"/>
</dbReference>
<dbReference type="GO" id="GO:0000155">
    <property type="term" value="F:phosphorelay sensor kinase activity"/>
    <property type="evidence" value="ECO:0007669"/>
    <property type="project" value="InterPro"/>
</dbReference>
<dbReference type="CDD" id="cd16917">
    <property type="entry name" value="HATPase_UhpB-NarQ-NarX-like"/>
    <property type="match status" value="1"/>
</dbReference>
<feature type="domain" description="Signal transduction histidine kinase subgroup 3 dimerisation and phosphoacceptor" evidence="8">
    <location>
        <begin position="402"/>
        <end position="466"/>
    </location>
</feature>
<evidence type="ECO:0000256" key="1">
    <source>
        <dbReference type="ARBA" id="ARBA00000085"/>
    </source>
</evidence>
<dbReference type="SUPFAM" id="SSF55781">
    <property type="entry name" value="GAF domain-like"/>
    <property type="match status" value="1"/>
</dbReference>
<evidence type="ECO:0000259" key="7">
    <source>
        <dbReference type="Pfam" id="PF02518"/>
    </source>
</evidence>
<evidence type="ECO:0000256" key="2">
    <source>
        <dbReference type="ARBA" id="ARBA00012438"/>
    </source>
</evidence>
<dbReference type="Gene3D" id="1.20.5.1930">
    <property type="match status" value="1"/>
</dbReference>
<dbReference type="GO" id="GO:0016020">
    <property type="term" value="C:membrane"/>
    <property type="evidence" value="ECO:0007669"/>
    <property type="project" value="InterPro"/>
</dbReference>
<dbReference type="InterPro" id="IPR029016">
    <property type="entry name" value="GAF-like_dom_sf"/>
</dbReference>
<feature type="transmembrane region" description="Helical" evidence="6">
    <location>
        <begin position="147"/>
        <end position="165"/>
    </location>
</feature>
<feature type="domain" description="Histidine kinase/HSP90-like ATPase" evidence="7">
    <location>
        <begin position="511"/>
        <end position="603"/>
    </location>
</feature>
<keyword evidence="3" id="KW-0808">Transferase</keyword>
<dbReference type="PANTHER" id="PTHR24421">
    <property type="entry name" value="NITRATE/NITRITE SENSOR PROTEIN NARX-RELATED"/>
    <property type="match status" value="1"/>
</dbReference>
<evidence type="ECO:0000256" key="4">
    <source>
        <dbReference type="ARBA" id="ARBA00022777"/>
    </source>
</evidence>
<dbReference type="InterPro" id="IPR036890">
    <property type="entry name" value="HATPase_C_sf"/>
</dbReference>
<sequence length="619" mass="71409">MEKYLFKKREEYSKYFLWIISMIGWTVILLSGFHIEKVDDFLIFILLVVFLFISEYYPMPIWKGFTSVSFPLVYILYLAYGFPAMSITYAFVILLVYILRRRPLRIILFNPAQLVLSFFASLYMLQLFHPMIERLIEISTVRGITEYLFLLCFFSIFNNAIVDILHLIRPQLYSVKMWKQKTLTELSSAAVSLVYGILLYLLGGLDRGEVDIFSYFSFFSPLVGFSLISSTITRLKREKKRMKALFSMTTELNQMLPTKEWLSTLKKSFNELIKVEASILWIKEEGEWRLRFQDGRTVPGFSVRTVTLEGFEEIRKPTLYTYGKKEDGIATECFEKDLKTFVYSPLVVENEAVGMFIVARSLTKSFEDHEVQSIATLANQLAVNIKTRMLITEKEKRIILEERNRIARDIHDGIAQTLAGAVMKLETAEKKFSKHPIETKKLIEESIKGLRESLKEVRESIYALRPYPTERVGLTTAISNKIEDLRQEYNQAIYFVIRGNEIQLSPMAEKVLFDTFQESIHNSIKHSMASKIDILLCYQTENILLKIKDNGKGFSLFQAMLKARNQPHFGILQMNDAADKINASLQIDSKEGAGTIVTMNIPKMGLEGGDIVDQAYASR</sequence>
<dbReference type="InterPro" id="IPR003594">
    <property type="entry name" value="HATPase_dom"/>
</dbReference>
<keyword evidence="6" id="KW-1133">Transmembrane helix</keyword>
<comment type="catalytic activity">
    <reaction evidence="1">
        <text>ATP + protein L-histidine = ADP + protein N-phospho-L-histidine.</text>
        <dbReference type="EC" id="2.7.13.3"/>
    </reaction>
</comment>
<feature type="transmembrane region" description="Helical" evidence="6">
    <location>
        <begin position="41"/>
        <end position="62"/>
    </location>
</feature>
<dbReference type="Pfam" id="PF02518">
    <property type="entry name" value="HATPase_c"/>
    <property type="match status" value="1"/>
</dbReference>
<keyword evidence="6" id="KW-0472">Membrane</keyword>
<feature type="transmembrane region" description="Helical" evidence="6">
    <location>
        <begin position="215"/>
        <end position="235"/>
    </location>
</feature>
<dbReference type="Proteomes" id="UP000252731">
    <property type="component" value="Unassembled WGS sequence"/>
</dbReference>
<dbReference type="RefSeq" id="WP_113885191.1">
    <property type="nucleotide sequence ID" value="NZ_QNSF01000018.1"/>
</dbReference>
<evidence type="ECO:0000256" key="5">
    <source>
        <dbReference type="ARBA" id="ARBA00023012"/>
    </source>
</evidence>
<gene>
    <name evidence="9" type="ORF">DFO70_11818</name>
</gene>
<dbReference type="InterPro" id="IPR050482">
    <property type="entry name" value="Sensor_HK_TwoCompSys"/>
</dbReference>
<dbReference type="EMBL" id="QNSF01000018">
    <property type="protein sequence ID" value="RBP87596.1"/>
    <property type="molecule type" value="Genomic_DNA"/>
</dbReference>
<dbReference type="Gene3D" id="3.30.565.10">
    <property type="entry name" value="Histidine kinase-like ATPase, C-terminal domain"/>
    <property type="match status" value="1"/>
</dbReference>
<dbReference type="SUPFAM" id="SSF55874">
    <property type="entry name" value="ATPase domain of HSP90 chaperone/DNA topoisomerase II/histidine kinase"/>
    <property type="match status" value="1"/>
</dbReference>
<evidence type="ECO:0000313" key="10">
    <source>
        <dbReference type="Proteomes" id="UP000252731"/>
    </source>
</evidence>
<dbReference type="OrthoDB" id="9781904at2"/>
<dbReference type="AlphaFoldDB" id="A0A366JKY7"/>
<evidence type="ECO:0000256" key="3">
    <source>
        <dbReference type="ARBA" id="ARBA00022679"/>
    </source>
</evidence>
<name>A0A366JKY7_CYTFI</name>
<dbReference type="GO" id="GO:0046983">
    <property type="term" value="F:protein dimerization activity"/>
    <property type="evidence" value="ECO:0007669"/>
    <property type="project" value="InterPro"/>
</dbReference>
<protein>
    <recommendedName>
        <fullName evidence="2">histidine kinase</fullName>
        <ecNumber evidence="2">2.7.13.3</ecNumber>
    </recommendedName>
</protein>